<dbReference type="EMBL" id="QFQP01000030">
    <property type="protein sequence ID" value="PZR07595.1"/>
    <property type="molecule type" value="Genomic_DNA"/>
</dbReference>
<dbReference type="PIRSF" id="PIRSF019260">
    <property type="entry name" value="PBSX_XkdE_prd"/>
    <property type="match status" value="1"/>
</dbReference>
<dbReference type="InterPro" id="IPR006944">
    <property type="entry name" value="Phage/GTA_portal"/>
</dbReference>
<name>A0A2W5T7X6_9BACT</name>
<comment type="caution">
    <text evidence="1">The sequence shown here is derived from an EMBL/GenBank/DDBJ whole genome shotgun (WGS) entry which is preliminary data.</text>
</comment>
<dbReference type="AlphaFoldDB" id="A0A2W5T7X6"/>
<accession>A0A2W5T7X6</accession>
<gene>
    <name evidence="1" type="ORF">DI536_26925</name>
</gene>
<organism evidence="1 2">
    <name type="scientific">Archangium gephyra</name>
    <dbReference type="NCBI Taxonomy" id="48"/>
    <lineage>
        <taxon>Bacteria</taxon>
        <taxon>Pseudomonadati</taxon>
        <taxon>Myxococcota</taxon>
        <taxon>Myxococcia</taxon>
        <taxon>Myxococcales</taxon>
        <taxon>Cystobacterineae</taxon>
        <taxon>Archangiaceae</taxon>
        <taxon>Archangium</taxon>
    </lineage>
</organism>
<protein>
    <submittedName>
        <fullName evidence="1">Phage portal protein</fullName>
    </submittedName>
</protein>
<reference evidence="1 2" key="1">
    <citation type="submission" date="2017-08" db="EMBL/GenBank/DDBJ databases">
        <title>Infants hospitalized years apart are colonized by the same room-sourced microbial strains.</title>
        <authorList>
            <person name="Brooks B."/>
            <person name="Olm M.R."/>
            <person name="Firek B.A."/>
            <person name="Baker R."/>
            <person name="Thomas B.C."/>
            <person name="Morowitz M.J."/>
            <person name="Banfield J.F."/>
        </authorList>
    </citation>
    <scope>NUCLEOTIDE SEQUENCE [LARGE SCALE GENOMIC DNA]</scope>
    <source>
        <strain evidence="1">S2_003_000_R2_14</strain>
    </source>
</reference>
<feature type="non-terminal residue" evidence="1">
    <location>
        <position position="427"/>
    </location>
</feature>
<proteinExistence type="predicted"/>
<sequence>MLPLGEERVQTLLKAVVVGARVDDPASRGGGEQSSAFADAGALAPPYDPEAMCLLVEHSNSLRQNVDAYATNIDGFGFRFDPVIDFEAEEAREKVRDTLMLERLAAHDAGTLDATTSVTPTVDEANARFDELRQHSRVERARLEAFFDFACFDHSFVDLRRRTRQDLEVTGNAFWEVLRDGKGDLARFVYVPSYTVRLLPLDRDPVEVKERVRVSPVTFDTVSARRRLRRYVQIQGAERAFFKSFGDPRVISRNTGAVFPDVASLKIADATDGPATELLHFAIHSPRSPYGVPRWVGTLLSVLGSRQMEEVNYLYFENKSVPPMALLVSGGRLSDASVPRIERFIEENLKGKANFHKILILEADGSGTGDGGRAKIELRPLTDAQQQDALFQVYDERNIDKVGGAFRLPRMLRGESKDFNRATAESA</sequence>
<evidence type="ECO:0000313" key="1">
    <source>
        <dbReference type="EMBL" id="PZR07595.1"/>
    </source>
</evidence>
<evidence type="ECO:0000313" key="2">
    <source>
        <dbReference type="Proteomes" id="UP000249061"/>
    </source>
</evidence>
<dbReference type="InterPro" id="IPR016753">
    <property type="entry name" value="PBSX_Firmicutes"/>
</dbReference>
<dbReference type="Pfam" id="PF04860">
    <property type="entry name" value="Phage_portal"/>
    <property type="match status" value="1"/>
</dbReference>
<dbReference type="Proteomes" id="UP000249061">
    <property type="component" value="Unassembled WGS sequence"/>
</dbReference>